<accession>A0A7I8W182</accession>
<feature type="compositionally biased region" description="Basic and acidic residues" evidence="2">
    <location>
        <begin position="847"/>
        <end position="861"/>
    </location>
</feature>
<evidence type="ECO:0000256" key="2">
    <source>
        <dbReference type="SAM" id="MobiDB-lite"/>
    </source>
</evidence>
<reference evidence="3 4" key="1">
    <citation type="submission" date="2020-08" db="EMBL/GenBank/DDBJ databases">
        <authorList>
            <person name="Hejnol A."/>
        </authorList>
    </citation>
    <scope>NUCLEOTIDE SEQUENCE [LARGE SCALE GENOMIC DNA]</scope>
</reference>
<comment type="caution">
    <text evidence="3">The sequence shown here is derived from an EMBL/GenBank/DDBJ whole genome shotgun (WGS) entry which is preliminary data.</text>
</comment>
<sequence length="885" mass="104451">MQVDSLHRDQILRLNSTDGQRIQHLHDSQADINSRVSDLETSSSKVCSNMKENYLELSKDVTSFYNDGKEKNKQFQEIIEKKLKEHEIEIEQLRENYLVQENNAKKKIIELNNELDCYKEKLRGAHDTERELTSLLQATSHEKRIVEEEVTSLQIKLSELSAKAEDVRKQFEETVSKRDLELQIANDRHLLDQETLKKTQANAEEDSKKKDQILKKLEDQILSERESFQKERVRFDEISQDDTAKIQELTTRLENLKVESEKKDNLIQSLQTDSTDLKKEKNDLEKEISLLKHQIEENGTNTEEMRKCLEDLIASKEREMQLMSNRLAEESQNFTRAKESLENEILKKENDLHMLKSEMDESKEHFLVEKDYLQKQVEEMKDQKIQLTNELQKTNSEIENYKRNNVCLKTDITEKNSQLESIQQEYKTLREKLKNFEELERNNNALCHDLKATQADVDTLNGRIEDYKTLIEENSLKEDLIVQIKQLEHSLRDTSEKLKELTLERDSFKILLQNERSSENEEITVKGPLKNISDKLMNIRLENQAYKIKIADIENALHQEKESLLQMTDRYNKMRADYVEAQLKLRDKEEEMQVIYEKNTFYQNEYKKQVELTNIAVSNKEVAESAVQSLTIDLKKCREALEKSEIDHTGAITNQDKVKIQIEFQKKEKELIEKLRLSEKKCLLAESREEKLKRALVRMAKESEQLEAKINQLNIECKEKMELNRKSRIETKKIFEKKMIEIKTLTQVLESKHIVIDGMKNNEQTFKRKIRDLKKETLYYINELKKANITFPEYKPENYSHSDYRKMNNFPMELPVLSPQTDSQRNNKQPSSRDFLRLLDKAVEKQEGKNKAIRFDKEAKMGDGGSKPKRMKRKLADEENDELLI</sequence>
<feature type="coiled-coil region" evidence="1">
    <location>
        <begin position="76"/>
        <end position="504"/>
    </location>
</feature>
<feature type="coiled-coil region" evidence="1">
    <location>
        <begin position="529"/>
        <end position="647"/>
    </location>
</feature>
<evidence type="ECO:0000313" key="4">
    <source>
        <dbReference type="Proteomes" id="UP000549394"/>
    </source>
</evidence>
<feature type="region of interest" description="Disordered" evidence="2">
    <location>
        <begin position="847"/>
        <end position="885"/>
    </location>
</feature>
<dbReference type="AlphaFoldDB" id="A0A7I8W182"/>
<gene>
    <name evidence="3" type="ORF">DGYR_LOCUS8596</name>
</gene>
<proteinExistence type="predicted"/>
<evidence type="ECO:0000313" key="3">
    <source>
        <dbReference type="EMBL" id="CAD5120506.1"/>
    </source>
</evidence>
<feature type="coiled-coil region" evidence="1">
    <location>
        <begin position="689"/>
        <end position="723"/>
    </location>
</feature>
<organism evidence="3 4">
    <name type="scientific">Dimorphilus gyrociliatus</name>
    <dbReference type="NCBI Taxonomy" id="2664684"/>
    <lineage>
        <taxon>Eukaryota</taxon>
        <taxon>Metazoa</taxon>
        <taxon>Spiralia</taxon>
        <taxon>Lophotrochozoa</taxon>
        <taxon>Annelida</taxon>
        <taxon>Polychaeta</taxon>
        <taxon>Polychaeta incertae sedis</taxon>
        <taxon>Dinophilidae</taxon>
        <taxon>Dimorphilus</taxon>
    </lineage>
</organism>
<evidence type="ECO:0000256" key="1">
    <source>
        <dbReference type="SAM" id="Coils"/>
    </source>
</evidence>
<dbReference type="Proteomes" id="UP000549394">
    <property type="component" value="Unassembled WGS sequence"/>
</dbReference>
<protein>
    <submittedName>
        <fullName evidence="3">DgyrCDS9073</fullName>
    </submittedName>
</protein>
<keyword evidence="4" id="KW-1185">Reference proteome</keyword>
<name>A0A7I8W182_9ANNE</name>
<keyword evidence="1" id="KW-0175">Coiled coil</keyword>
<dbReference type="EMBL" id="CAJFCJ010000012">
    <property type="protein sequence ID" value="CAD5120506.1"/>
    <property type="molecule type" value="Genomic_DNA"/>
</dbReference>